<sequence>MINQSNILQWQHDLYKKYLSFRKKCNNCTPSTEKTVHAAIYSFYEFINMQNVENISDVQSVDLKNWSIHLIHLKTRTRNLYVSQLRIFFEYLAEENIVSGTLPMALMYSHAPITTIVDTLTEEQLDIINDYRINASTAIELRNIAIVLLGLKMGIRSIDIFQLELSDISWKERTISFEQKKTGVFTMLPFSTEVGNSVYRYITEGRPRNSKSNRVFLSHNPPYDGLKHSSIVRNSLKQIFLKENVSVPKGFHITRKTFASNLLCSGNTIDMIATALGHSSLRNIDPYLSTDDKNLRLCGIGCENINYKGVYGL</sequence>
<evidence type="ECO:0000313" key="8">
    <source>
        <dbReference type="Proteomes" id="UP000806542"/>
    </source>
</evidence>
<reference evidence="7" key="1">
    <citation type="submission" date="2020-10" db="EMBL/GenBank/DDBJ databases">
        <title>ChiBAC.</title>
        <authorList>
            <person name="Zenner C."/>
            <person name="Hitch T.C.A."/>
            <person name="Clavel T."/>
        </authorList>
    </citation>
    <scope>NUCLEOTIDE SEQUENCE</scope>
    <source>
        <strain evidence="7">DSM 107454</strain>
    </source>
</reference>
<proteinExistence type="inferred from homology"/>
<dbReference type="InterPro" id="IPR044068">
    <property type="entry name" value="CB"/>
</dbReference>
<dbReference type="PANTHER" id="PTHR30349:SF41">
    <property type="entry name" value="INTEGRASE_RECOMBINASE PROTEIN MJ0367-RELATED"/>
    <property type="match status" value="1"/>
</dbReference>
<dbReference type="RefSeq" id="WP_226393091.1">
    <property type="nucleotide sequence ID" value="NZ_JADCKB010000017.1"/>
</dbReference>
<evidence type="ECO:0000256" key="3">
    <source>
        <dbReference type="ARBA" id="ARBA00023172"/>
    </source>
</evidence>
<evidence type="ECO:0000313" key="7">
    <source>
        <dbReference type="EMBL" id="MBE5040538.1"/>
    </source>
</evidence>
<dbReference type="Pfam" id="PF00589">
    <property type="entry name" value="Phage_integrase"/>
    <property type="match status" value="1"/>
</dbReference>
<dbReference type="PANTHER" id="PTHR30349">
    <property type="entry name" value="PHAGE INTEGRASE-RELATED"/>
    <property type="match status" value="1"/>
</dbReference>
<feature type="domain" description="Core-binding (CB)" evidence="6">
    <location>
        <begin position="9"/>
        <end position="93"/>
    </location>
</feature>
<comment type="similarity">
    <text evidence="1">Belongs to the 'phage' integrase family.</text>
</comment>
<keyword evidence="8" id="KW-1185">Reference proteome</keyword>
<dbReference type="InterPro" id="IPR002104">
    <property type="entry name" value="Integrase_catalytic"/>
</dbReference>
<comment type="caution">
    <text evidence="7">The sequence shown here is derived from an EMBL/GenBank/DDBJ whole genome shotgun (WGS) entry which is preliminary data.</text>
</comment>
<dbReference type="Proteomes" id="UP000806542">
    <property type="component" value="Unassembled WGS sequence"/>
</dbReference>
<organism evidence="7 8">
    <name type="scientific">Ructibacterium gallinarum</name>
    <dbReference type="NCBI Taxonomy" id="2779355"/>
    <lineage>
        <taxon>Bacteria</taxon>
        <taxon>Bacillati</taxon>
        <taxon>Bacillota</taxon>
        <taxon>Clostridia</taxon>
        <taxon>Eubacteriales</taxon>
        <taxon>Oscillospiraceae</taxon>
        <taxon>Ructibacterium</taxon>
    </lineage>
</organism>
<name>A0A9D5M2X8_9FIRM</name>
<dbReference type="EMBL" id="JADCKB010000017">
    <property type="protein sequence ID" value="MBE5040538.1"/>
    <property type="molecule type" value="Genomic_DNA"/>
</dbReference>
<dbReference type="PROSITE" id="PS51898">
    <property type="entry name" value="TYR_RECOMBINASE"/>
    <property type="match status" value="1"/>
</dbReference>
<evidence type="ECO:0000256" key="1">
    <source>
        <dbReference type="ARBA" id="ARBA00008857"/>
    </source>
</evidence>
<evidence type="ECO:0000259" key="6">
    <source>
        <dbReference type="PROSITE" id="PS51900"/>
    </source>
</evidence>
<dbReference type="InterPro" id="IPR050090">
    <property type="entry name" value="Tyrosine_recombinase_XerCD"/>
</dbReference>
<dbReference type="GO" id="GO:0006310">
    <property type="term" value="P:DNA recombination"/>
    <property type="evidence" value="ECO:0007669"/>
    <property type="project" value="UniProtKB-KW"/>
</dbReference>
<accession>A0A9D5M2X8</accession>
<evidence type="ECO:0000259" key="5">
    <source>
        <dbReference type="PROSITE" id="PS51898"/>
    </source>
</evidence>
<dbReference type="Gene3D" id="1.10.443.10">
    <property type="entry name" value="Intergrase catalytic core"/>
    <property type="match status" value="1"/>
</dbReference>
<gene>
    <name evidence="7" type="ORF">INF28_08705</name>
</gene>
<dbReference type="Gene3D" id="1.10.150.130">
    <property type="match status" value="1"/>
</dbReference>
<keyword evidence="2 4" id="KW-0238">DNA-binding</keyword>
<dbReference type="GO" id="GO:0015074">
    <property type="term" value="P:DNA integration"/>
    <property type="evidence" value="ECO:0007669"/>
    <property type="project" value="InterPro"/>
</dbReference>
<protein>
    <submittedName>
        <fullName evidence="7">Tyrosine-type recombinase/integrase</fullName>
    </submittedName>
</protein>
<dbReference type="GO" id="GO:0003677">
    <property type="term" value="F:DNA binding"/>
    <property type="evidence" value="ECO:0007669"/>
    <property type="project" value="UniProtKB-UniRule"/>
</dbReference>
<dbReference type="InterPro" id="IPR013762">
    <property type="entry name" value="Integrase-like_cat_sf"/>
</dbReference>
<dbReference type="PROSITE" id="PS51900">
    <property type="entry name" value="CB"/>
    <property type="match status" value="1"/>
</dbReference>
<dbReference type="SUPFAM" id="SSF56349">
    <property type="entry name" value="DNA breaking-rejoining enzymes"/>
    <property type="match status" value="1"/>
</dbReference>
<dbReference type="InterPro" id="IPR010998">
    <property type="entry name" value="Integrase_recombinase_N"/>
</dbReference>
<evidence type="ECO:0000256" key="2">
    <source>
        <dbReference type="ARBA" id="ARBA00023125"/>
    </source>
</evidence>
<evidence type="ECO:0000256" key="4">
    <source>
        <dbReference type="PROSITE-ProRule" id="PRU01248"/>
    </source>
</evidence>
<keyword evidence="3" id="KW-0233">DNA recombination</keyword>
<dbReference type="AlphaFoldDB" id="A0A9D5M2X8"/>
<feature type="domain" description="Tyr recombinase" evidence="5">
    <location>
        <begin position="115"/>
        <end position="300"/>
    </location>
</feature>
<dbReference type="InterPro" id="IPR011010">
    <property type="entry name" value="DNA_brk_join_enz"/>
</dbReference>